<gene>
    <name evidence="2" type="ORF">Baya_3019</name>
</gene>
<dbReference type="AlphaFoldDB" id="A0A556TU74"/>
<proteinExistence type="predicted"/>
<sequence length="88" mass="9612">MQQKVDLKTDTVNGTSGECRSEGDDEWDQETGSGKHTIFMAGLRPLPKNSGTSAPQLLWIPQKHLGARQEAESHQLPSNKTGSSFSPF</sequence>
<evidence type="ECO:0000313" key="2">
    <source>
        <dbReference type="EMBL" id="TSK72035.1"/>
    </source>
</evidence>
<name>A0A556TU74_BAGYA</name>
<dbReference type="EMBL" id="VCAZ01000019">
    <property type="protein sequence ID" value="TSK72035.1"/>
    <property type="molecule type" value="Genomic_DNA"/>
</dbReference>
<keyword evidence="3" id="KW-1185">Reference proteome</keyword>
<feature type="region of interest" description="Disordered" evidence="1">
    <location>
        <begin position="65"/>
        <end position="88"/>
    </location>
</feature>
<protein>
    <submittedName>
        <fullName evidence="2">Uncharacterized protein</fullName>
    </submittedName>
</protein>
<evidence type="ECO:0000313" key="3">
    <source>
        <dbReference type="Proteomes" id="UP000319801"/>
    </source>
</evidence>
<reference evidence="2 3" key="1">
    <citation type="journal article" date="2019" name="Genome Biol. Evol.">
        <title>Whole-Genome Sequencing of the Giant Devil Catfish, Bagarius yarrelli.</title>
        <authorList>
            <person name="Jiang W."/>
            <person name="Lv Y."/>
            <person name="Cheng L."/>
            <person name="Yang K."/>
            <person name="Chao B."/>
            <person name="Wang X."/>
            <person name="Li Y."/>
            <person name="Pan X."/>
            <person name="You X."/>
            <person name="Zhang Y."/>
            <person name="Yang J."/>
            <person name="Li J."/>
            <person name="Zhang X."/>
            <person name="Liu S."/>
            <person name="Sun C."/>
            <person name="Yang J."/>
            <person name="Shi Q."/>
        </authorList>
    </citation>
    <scope>NUCLEOTIDE SEQUENCE [LARGE SCALE GENOMIC DNA]</scope>
    <source>
        <strain evidence="2">JWS20170419001</strain>
        <tissue evidence="2">Muscle</tissue>
    </source>
</reference>
<comment type="caution">
    <text evidence="2">The sequence shown here is derived from an EMBL/GenBank/DDBJ whole genome shotgun (WGS) entry which is preliminary data.</text>
</comment>
<dbReference type="Proteomes" id="UP000319801">
    <property type="component" value="Unassembled WGS sequence"/>
</dbReference>
<feature type="compositionally biased region" description="Polar residues" evidence="1">
    <location>
        <begin position="75"/>
        <end position="88"/>
    </location>
</feature>
<feature type="region of interest" description="Disordered" evidence="1">
    <location>
        <begin position="1"/>
        <end position="32"/>
    </location>
</feature>
<accession>A0A556TU74</accession>
<evidence type="ECO:0000256" key="1">
    <source>
        <dbReference type="SAM" id="MobiDB-lite"/>
    </source>
</evidence>
<organism evidence="2 3">
    <name type="scientific">Bagarius yarrelli</name>
    <name type="common">Goonch</name>
    <name type="synonym">Bagrus yarrelli</name>
    <dbReference type="NCBI Taxonomy" id="175774"/>
    <lineage>
        <taxon>Eukaryota</taxon>
        <taxon>Metazoa</taxon>
        <taxon>Chordata</taxon>
        <taxon>Craniata</taxon>
        <taxon>Vertebrata</taxon>
        <taxon>Euteleostomi</taxon>
        <taxon>Actinopterygii</taxon>
        <taxon>Neopterygii</taxon>
        <taxon>Teleostei</taxon>
        <taxon>Ostariophysi</taxon>
        <taxon>Siluriformes</taxon>
        <taxon>Sisoridae</taxon>
        <taxon>Sisorinae</taxon>
        <taxon>Bagarius</taxon>
    </lineage>
</organism>